<dbReference type="OrthoDB" id="1080856at2759"/>
<evidence type="ECO:0000313" key="1">
    <source>
        <dbReference type="EMBL" id="KAJ0203234.1"/>
    </source>
</evidence>
<dbReference type="PANTHER" id="PTHR36811">
    <property type="entry name" value="OS08G0444440 PROTEIN"/>
    <property type="match status" value="1"/>
</dbReference>
<dbReference type="Proteomes" id="UP000235145">
    <property type="component" value="Unassembled WGS sequence"/>
</dbReference>
<dbReference type="Gramene" id="rna-gnl|WGS:NBSK|LSAT_5X87400_mrna">
    <property type="protein sequence ID" value="cds-PLY71111.1"/>
    <property type="gene ID" value="gene-LSAT_5X87400"/>
</dbReference>
<dbReference type="AlphaFoldDB" id="A0A9R1VDF0"/>
<keyword evidence="2" id="KW-1185">Reference proteome</keyword>
<dbReference type="PANTHER" id="PTHR36811:SF2">
    <property type="entry name" value="OS08G0444440 PROTEIN"/>
    <property type="match status" value="1"/>
</dbReference>
<reference evidence="1 2" key="1">
    <citation type="journal article" date="2017" name="Nat. Commun.">
        <title>Genome assembly with in vitro proximity ligation data and whole-genome triplication in lettuce.</title>
        <authorList>
            <person name="Reyes-Chin-Wo S."/>
            <person name="Wang Z."/>
            <person name="Yang X."/>
            <person name="Kozik A."/>
            <person name="Arikit S."/>
            <person name="Song C."/>
            <person name="Xia L."/>
            <person name="Froenicke L."/>
            <person name="Lavelle D.O."/>
            <person name="Truco M.J."/>
            <person name="Xia R."/>
            <person name="Zhu S."/>
            <person name="Xu C."/>
            <person name="Xu H."/>
            <person name="Xu X."/>
            <person name="Cox K."/>
            <person name="Korf I."/>
            <person name="Meyers B.C."/>
            <person name="Michelmore R.W."/>
        </authorList>
    </citation>
    <scope>NUCLEOTIDE SEQUENCE [LARGE SCALE GENOMIC DNA]</scope>
    <source>
        <strain evidence="2">cv. Salinas</strain>
        <tissue evidence="1">Seedlings</tissue>
    </source>
</reference>
<dbReference type="EMBL" id="NBSK02000005">
    <property type="protein sequence ID" value="KAJ0203234.1"/>
    <property type="molecule type" value="Genomic_DNA"/>
</dbReference>
<proteinExistence type="predicted"/>
<sequence length="201" mass="22659">MKRITSFIPTTLATLEKHVIPTSSPVRISKQKPIKRTIIRKHKHKKHTTKDLFMNQVVSYLISDSYMYNPLVSPQPTFDLLPPKQLYSTFAGGYGDVALPIRGRNKKLIEKVVDFLEADCYLYSPLLTNEHVCSKSLPANPSSGHFKTLGGSEKSTETQGRPVVTGTVAYRETMKHMFRQNYGTKPIRGAMLETETKSSVE</sequence>
<organism evidence="1 2">
    <name type="scientific">Lactuca sativa</name>
    <name type="common">Garden lettuce</name>
    <dbReference type="NCBI Taxonomy" id="4236"/>
    <lineage>
        <taxon>Eukaryota</taxon>
        <taxon>Viridiplantae</taxon>
        <taxon>Streptophyta</taxon>
        <taxon>Embryophyta</taxon>
        <taxon>Tracheophyta</taxon>
        <taxon>Spermatophyta</taxon>
        <taxon>Magnoliopsida</taxon>
        <taxon>eudicotyledons</taxon>
        <taxon>Gunneridae</taxon>
        <taxon>Pentapetalae</taxon>
        <taxon>asterids</taxon>
        <taxon>campanulids</taxon>
        <taxon>Asterales</taxon>
        <taxon>Asteraceae</taxon>
        <taxon>Cichorioideae</taxon>
        <taxon>Cichorieae</taxon>
        <taxon>Lactucinae</taxon>
        <taxon>Lactuca</taxon>
    </lineage>
</organism>
<comment type="caution">
    <text evidence="1">The sequence shown here is derived from an EMBL/GenBank/DDBJ whole genome shotgun (WGS) entry which is preliminary data.</text>
</comment>
<evidence type="ECO:0000313" key="2">
    <source>
        <dbReference type="Proteomes" id="UP000235145"/>
    </source>
</evidence>
<gene>
    <name evidence="1" type="ORF">LSAT_V11C500260320</name>
</gene>
<name>A0A9R1VDF0_LACSA</name>
<protein>
    <submittedName>
        <fullName evidence="1">Uncharacterized protein</fullName>
    </submittedName>
</protein>
<accession>A0A9R1VDF0</accession>